<reference evidence="1 2" key="1">
    <citation type="submission" date="2024-06" db="EMBL/GenBank/DDBJ databases">
        <title>Genomic Encyclopedia of Type Strains, Phase IV (KMG-IV): sequencing the most valuable type-strain genomes for metagenomic binning, comparative biology and taxonomic classification.</title>
        <authorList>
            <person name="Goeker M."/>
        </authorList>
    </citation>
    <scope>NUCLEOTIDE SEQUENCE [LARGE SCALE GENOMIC DNA]</scope>
    <source>
        <strain evidence="1 2">DSM 29846</strain>
    </source>
</reference>
<gene>
    <name evidence="1" type="ORF">ABID26_002203</name>
</gene>
<comment type="caution">
    <text evidence="1">The sequence shown here is derived from an EMBL/GenBank/DDBJ whole genome shotgun (WGS) entry which is preliminary data.</text>
</comment>
<sequence length="201" mass="21701">MRAGNVFSLVKRTLFEANSKARRLGKASLTSVLTGRLLLARSLSVNPGTANIAPDPELGSHAKNACNFLAPFFKDEEESDRLPAVFSAGFVQEGGMNGKSPLFRRNQPVNDNEERPVTIITGRVWRRKGGKPEGVHVMLVAPDDDSAVRRALESLAAEGFAEAELDQIGDMEGAPDEEPHLSAYQGALEGEVSIVTFDEPV</sequence>
<evidence type="ECO:0000313" key="2">
    <source>
        <dbReference type="Proteomes" id="UP001549036"/>
    </source>
</evidence>
<protein>
    <recommendedName>
        <fullName evidence="3">Transcriptional regulator</fullName>
    </recommendedName>
</protein>
<evidence type="ECO:0008006" key="3">
    <source>
        <dbReference type="Google" id="ProtNLM"/>
    </source>
</evidence>
<dbReference type="Proteomes" id="UP001549036">
    <property type="component" value="Unassembled WGS sequence"/>
</dbReference>
<accession>A0ABV2HQD6</accession>
<proteinExistence type="predicted"/>
<evidence type="ECO:0000313" key="1">
    <source>
        <dbReference type="EMBL" id="MET3592815.1"/>
    </source>
</evidence>
<name>A0ABV2HQD6_9HYPH</name>
<organism evidence="1 2">
    <name type="scientific">Mesorhizobium shonense</name>
    <dbReference type="NCBI Taxonomy" id="1209948"/>
    <lineage>
        <taxon>Bacteria</taxon>
        <taxon>Pseudomonadati</taxon>
        <taxon>Pseudomonadota</taxon>
        <taxon>Alphaproteobacteria</taxon>
        <taxon>Hyphomicrobiales</taxon>
        <taxon>Phyllobacteriaceae</taxon>
        <taxon>Mesorhizobium</taxon>
    </lineage>
</organism>
<dbReference type="EMBL" id="JBEPLM010000003">
    <property type="protein sequence ID" value="MET3592815.1"/>
    <property type="molecule type" value="Genomic_DNA"/>
</dbReference>
<keyword evidence="2" id="KW-1185">Reference proteome</keyword>